<dbReference type="AlphaFoldDB" id="A0A254N369"/>
<dbReference type="EMBL" id="NISI01000010">
    <property type="protein sequence ID" value="OWR02164.1"/>
    <property type="molecule type" value="Genomic_DNA"/>
</dbReference>
<comment type="caution">
    <text evidence="1">The sequence shown here is derived from an EMBL/GenBank/DDBJ whole genome shotgun (WGS) entry which is preliminary data.</text>
</comment>
<protein>
    <submittedName>
        <fullName evidence="1">Uncharacterized protein</fullName>
    </submittedName>
</protein>
<accession>A0A254N369</accession>
<keyword evidence="2" id="KW-1185">Reference proteome</keyword>
<reference evidence="1 2" key="1">
    <citation type="journal article" date="2007" name="Int. J. Syst. Evol. Microbiol.">
        <title>Description of Pelomonas aquatica sp. nov. and Pelomonas puraquae sp. nov., isolated from industrial and haemodialysis water.</title>
        <authorList>
            <person name="Gomila M."/>
            <person name="Bowien B."/>
            <person name="Falsen E."/>
            <person name="Moore E.R."/>
            <person name="Lalucat J."/>
        </authorList>
    </citation>
    <scope>NUCLEOTIDE SEQUENCE [LARGE SCALE GENOMIC DNA]</scope>
    <source>
        <strain evidence="1 2">CCUG 52769</strain>
    </source>
</reference>
<dbReference type="Proteomes" id="UP000197446">
    <property type="component" value="Unassembled WGS sequence"/>
</dbReference>
<dbReference type="OrthoDB" id="3034510at2"/>
<name>A0A254N369_9BURK</name>
<proteinExistence type="predicted"/>
<evidence type="ECO:0000313" key="1">
    <source>
        <dbReference type="EMBL" id="OWR02164.1"/>
    </source>
</evidence>
<organism evidence="1 2">
    <name type="scientific">Roseateles puraquae</name>
    <dbReference type="NCBI Taxonomy" id="431059"/>
    <lineage>
        <taxon>Bacteria</taxon>
        <taxon>Pseudomonadati</taxon>
        <taxon>Pseudomonadota</taxon>
        <taxon>Betaproteobacteria</taxon>
        <taxon>Burkholderiales</taxon>
        <taxon>Sphaerotilaceae</taxon>
        <taxon>Roseateles</taxon>
    </lineage>
</organism>
<gene>
    <name evidence="1" type="ORF">CDO81_20710</name>
</gene>
<sequence length="304" mass="33895">MKFIRQDVVDPAALPAGQGQFDIAFYGREDLDDRSKFSAPLSRSLARRSALVQYDPLRFELKVDGISFRGDDLQDVVRHFPATSIVIDATTMEFPEIALILRAYRRLSFQPARCVFIYTEPAEYVRRPAGESPAPGSAFDLSLGFRAKNAIPAFTPLLSGGNKAHLVAFLGFEGARLLRVLNDDDGHFYTDVTVVFGTPPYQATWDMDALMANTRLIDQFSPSVRFSGANNPRGAYLLLQEVDRGLDGSPCNRLAVAPFGTKPTAIGAALYCVEMDRMRVVYDHPERKAGRTRGVHRTHWFEVE</sequence>
<evidence type="ECO:0000313" key="2">
    <source>
        <dbReference type="Proteomes" id="UP000197446"/>
    </source>
</evidence>
<dbReference type="RefSeq" id="WP_088485141.1">
    <property type="nucleotide sequence ID" value="NZ_NISI01000010.1"/>
</dbReference>